<keyword evidence="1" id="KW-0195">Cyclin</keyword>
<organism evidence="3 4">
    <name type="scientific">Paramecium pentaurelia</name>
    <dbReference type="NCBI Taxonomy" id="43138"/>
    <lineage>
        <taxon>Eukaryota</taxon>
        <taxon>Sar</taxon>
        <taxon>Alveolata</taxon>
        <taxon>Ciliophora</taxon>
        <taxon>Intramacronucleata</taxon>
        <taxon>Oligohymenophorea</taxon>
        <taxon>Peniculida</taxon>
        <taxon>Parameciidae</taxon>
        <taxon>Paramecium</taxon>
    </lineage>
</organism>
<dbReference type="EMBL" id="CAJJDO010000108">
    <property type="protein sequence ID" value="CAD8194997.1"/>
    <property type="molecule type" value="Genomic_DNA"/>
</dbReference>
<dbReference type="AlphaFoldDB" id="A0A8S1X256"/>
<evidence type="ECO:0000313" key="4">
    <source>
        <dbReference type="Proteomes" id="UP000689195"/>
    </source>
</evidence>
<comment type="similarity">
    <text evidence="1">Belongs to the cyclin family.</text>
</comment>
<evidence type="ECO:0000259" key="2">
    <source>
        <dbReference type="SMART" id="SM00385"/>
    </source>
</evidence>
<name>A0A8S1X256_9CILI</name>
<dbReference type="InterPro" id="IPR006671">
    <property type="entry name" value="Cyclin_N"/>
</dbReference>
<dbReference type="InterPro" id="IPR013763">
    <property type="entry name" value="Cyclin-like_dom"/>
</dbReference>
<reference evidence="3" key="1">
    <citation type="submission" date="2021-01" db="EMBL/GenBank/DDBJ databases">
        <authorList>
            <consortium name="Genoscope - CEA"/>
            <person name="William W."/>
        </authorList>
    </citation>
    <scope>NUCLEOTIDE SEQUENCE</scope>
</reference>
<dbReference type="SMART" id="SM00385">
    <property type="entry name" value="CYCLIN"/>
    <property type="match status" value="1"/>
</dbReference>
<dbReference type="Pfam" id="PF00134">
    <property type="entry name" value="Cyclin_N"/>
    <property type="match status" value="1"/>
</dbReference>
<keyword evidence="4" id="KW-1185">Reference proteome</keyword>
<evidence type="ECO:0000313" key="3">
    <source>
        <dbReference type="EMBL" id="CAD8194997.1"/>
    </source>
</evidence>
<dbReference type="FunFam" id="1.10.472.10:FF:000089">
    <property type="entry name" value="Cyclin, N-terminal domain containing protein"/>
    <property type="match status" value="1"/>
</dbReference>
<dbReference type="InterPro" id="IPR039361">
    <property type="entry name" value="Cyclin"/>
</dbReference>
<dbReference type="OrthoDB" id="288114at2759"/>
<dbReference type="PANTHER" id="PTHR10177">
    <property type="entry name" value="CYCLINS"/>
    <property type="match status" value="1"/>
</dbReference>
<accession>A0A8S1X256</accession>
<dbReference type="Proteomes" id="UP000689195">
    <property type="component" value="Unassembled WGS sequence"/>
</dbReference>
<sequence length="344" mass="41082">MQFSDITNNENSYHNLKTKSLISQKTIPASPKKKPSLNYMDIHNFKFEWICLDDFELEIMNQIDCNPFQYSYYEQMQWFQNYHFHFSYPLKLDHINTQESLKRHSICELRRNNLLCWMGQVLSSYDSTSNETYFLAISIFDKFLQQYPFSLGNQELLGIGISCLSLASKQKDIYCLSSSQLIQISGEKMTEDQLAKCQYQILQTIQYQIEMPNYFKNFDYIMRDLEFRYFKQIRSNIIDNSLMKLKISAIYKCTLNLLTFVTQYYDTTIFYQSTIAYCCILYTIKRMELLNFRLLNDLSQILVQIQIDQDIMNTEIALKYIYRLCQNDLTQIQSESLSQTDFKY</sequence>
<evidence type="ECO:0000256" key="1">
    <source>
        <dbReference type="RuleBase" id="RU000383"/>
    </source>
</evidence>
<protein>
    <recommendedName>
        <fullName evidence="2">Cyclin-like domain-containing protein</fullName>
    </recommendedName>
</protein>
<proteinExistence type="inferred from homology"/>
<comment type="caution">
    <text evidence="3">The sequence shown here is derived from an EMBL/GenBank/DDBJ whole genome shotgun (WGS) entry which is preliminary data.</text>
</comment>
<gene>
    <name evidence="3" type="ORF">PPENT_87.1.T1080073</name>
</gene>
<feature type="domain" description="Cyclin-like" evidence="2">
    <location>
        <begin position="116"/>
        <end position="203"/>
    </location>
</feature>